<dbReference type="Gene3D" id="3.30.565.10">
    <property type="entry name" value="Histidine kinase-like ATPase, C-terminal domain"/>
    <property type="match status" value="1"/>
</dbReference>
<dbReference type="InterPro" id="IPR050267">
    <property type="entry name" value="Anti-sigma-factor_SerPK"/>
</dbReference>
<sequence>MKLSLRRELGEIERIVAARRSLFAASDLPDALIYPVDLATEELFVNMLRHNQQGQGPITLELEVVAGGVRVSLADHDAEPFDPASVPPVDISRPLNERQIGGLGLHLVRQLVGSVHYHYHNRCNTLSFMAREEPTDV</sequence>
<dbReference type="PANTHER" id="PTHR35526">
    <property type="entry name" value="ANTI-SIGMA-F FACTOR RSBW-RELATED"/>
    <property type="match status" value="1"/>
</dbReference>
<gene>
    <name evidence="3" type="ORF">FVW59_00465</name>
</gene>
<dbReference type="OrthoDB" id="9792240at2"/>
<dbReference type="RefSeq" id="WP_148062284.1">
    <property type="nucleotide sequence ID" value="NZ_VRYZ01000001.1"/>
</dbReference>
<organism evidence="3 4">
    <name type="scientific">Parahaliea aestuarii</name>
    <dbReference type="NCBI Taxonomy" id="1852021"/>
    <lineage>
        <taxon>Bacteria</taxon>
        <taxon>Pseudomonadati</taxon>
        <taxon>Pseudomonadota</taxon>
        <taxon>Gammaproteobacteria</taxon>
        <taxon>Cellvibrionales</taxon>
        <taxon>Halieaceae</taxon>
        <taxon>Parahaliea</taxon>
    </lineage>
</organism>
<dbReference type="Proteomes" id="UP000321933">
    <property type="component" value="Unassembled WGS sequence"/>
</dbReference>
<proteinExistence type="predicted"/>
<keyword evidence="1" id="KW-0418">Kinase</keyword>
<dbReference type="CDD" id="cd16936">
    <property type="entry name" value="HATPase_RsbW-like"/>
    <property type="match status" value="1"/>
</dbReference>
<dbReference type="GO" id="GO:0004674">
    <property type="term" value="F:protein serine/threonine kinase activity"/>
    <property type="evidence" value="ECO:0007669"/>
    <property type="project" value="UniProtKB-KW"/>
</dbReference>
<evidence type="ECO:0000313" key="3">
    <source>
        <dbReference type="EMBL" id="TXS94428.1"/>
    </source>
</evidence>
<evidence type="ECO:0000259" key="2">
    <source>
        <dbReference type="Pfam" id="PF13581"/>
    </source>
</evidence>
<evidence type="ECO:0000256" key="1">
    <source>
        <dbReference type="ARBA" id="ARBA00022527"/>
    </source>
</evidence>
<dbReference type="SUPFAM" id="SSF55874">
    <property type="entry name" value="ATPase domain of HSP90 chaperone/DNA topoisomerase II/histidine kinase"/>
    <property type="match status" value="1"/>
</dbReference>
<name>A0A5C9A0Z5_9GAMM</name>
<comment type="caution">
    <text evidence="3">The sequence shown here is derived from an EMBL/GenBank/DDBJ whole genome shotgun (WGS) entry which is preliminary data.</text>
</comment>
<dbReference type="InterPro" id="IPR036890">
    <property type="entry name" value="HATPase_C_sf"/>
</dbReference>
<dbReference type="AlphaFoldDB" id="A0A5C9A0Z5"/>
<reference evidence="3 4" key="1">
    <citation type="submission" date="2019-08" db="EMBL/GenBank/DDBJ databases">
        <title>Parahaliea maris sp. nov., isolated from the surface seawater.</title>
        <authorList>
            <person name="Liu Y."/>
        </authorList>
    </citation>
    <scope>NUCLEOTIDE SEQUENCE [LARGE SCALE GENOMIC DNA]</scope>
    <source>
        <strain evidence="3 4">S2-26</strain>
    </source>
</reference>
<protein>
    <submittedName>
        <fullName evidence="3">ATP-binding protein</fullName>
    </submittedName>
</protein>
<dbReference type="InterPro" id="IPR003594">
    <property type="entry name" value="HATPase_dom"/>
</dbReference>
<dbReference type="Pfam" id="PF13581">
    <property type="entry name" value="HATPase_c_2"/>
    <property type="match status" value="1"/>
</dbReference>
<accession>A0A5C9A0Z5</accession>
<keyword evidence="4" id="KW-1185">Reference proteome</keyword>
<keyword evidence="1" id="KW-0808">Transferase</keyword>
<evidence type="ECO:0000313" key="4">
    <source>
        <dbReference type="Proteomes" id="UP000321933"/>
    </source>
</evidence>
<keyword evidence="3" id="KW-0547">Nucleotide-binding</keyword>
<dbReference type="EMBL" id="VRYZ01000001">
    <property type="protein sequence ID" value="TXS94428.1"/>
    <property type="molecule type" value="Genomic_DNA"/>
</dbReference>
<dbReference type="GO" id="GO:0005524">
    <property type="term" value="F:ATP binding"/>
    <property type="evidence" value="ECO:0007669"/>
    <property type="project" value="UniProtKB-KW"/>
</dbReference>
<keyword evidence="1" id="KW-0723">Serine/threonine-protein kinase</keyword>
<feature type="domain" description="Histidine kinase/HSP90-like ATPase" evidence="2">
    <location>
        <begin position="12"/>
        <end position="128"/>
    </location>
</feature>
<keyword evidence="3" id="KW-0067">ATP-binding</keyword>